<protein>
    <submittedName>
        <fullName evidence="5">HK97 family phage prohead protease</fullName>
    </submittedName>
</protein>
<feature type="domain" description="Prohead serine protease" evidence="4">
    <location>
        <begin position="36"/>
        <end position="156"/>
    </location>
</feature>
<organism evidence="5 6">
    <name type="scientific">Sphingomonas natans</name>
    <dbReference type="NCBI Taxonomy" id="3063330"/>
    <lineage>
        <taxon>Bacteria</taxon>
        <taxon>Pseudomonadati</taxon>
        <taxon>Pseudomonadota</taxon>
        <taxon>Alphaproteobacteria</taxon>
        <taxon>Sphingomonadales</taxon>
        <taxon>Sphingomonadaceae</taxon>
        <taxon>Sphingomonas</taxon>
    </lineage>
</organism>
<dbReference type="InterPro" id="IPR006433">
    <property type="entry name" value="Prohead_protease"/>
</dbReference>
<evidence type="ECO:0000313" key="5">
    <source>
        <dbReference type="EMBL" id="MDO6414033.1"/>
    </source>
</evidence>
<keyword evidence="6" id="KW-1185">Reference proteome</keyword>
<dbReference type="RefSeq" id="WP_303540870.1">
    <property type="nucleotide sequence ID" value="NZ_JAUOTP010000002.1"/>
</dbReference>
<keyword evidence="3" id="KW-0378">Hydrolase</keyword>
<comment type="caution">
    <text evidence="5">The sequence shown here is derived from an EMBL/GenBank/DDBJ whole genome shotgun (WGS) entry which is preliminary data.</text>
</comment>
<dbReference type="GO" id="GO:0008233">
    <property type="term" value="F:peptidase activity"/>
    <property type="evidence" value="ECO:0007669"/>
    <property type="project" value="UniProtKB-KW"/>
</dbReference>
<dbReference type="InterPro" id="IPR054613">
    <property type="entry name" value="Peptidase_S78_dom"/>
</dbReference>
<dbReference type="Pfam" id="PF04586">
    <property type="entry name" value="Peptidase_S78"/>
    <property type="match status" value="1"/>
</dbReference>
<evidence type="ECO:0000256" key="3">
    <source>
        <dbReference type="ARBA" id="ARBA00022801"/>
    </source>
</evidence>
<evidence type="ECO:0000313" key="6">
    <source>
        <dbReference type="Proteomes" id="UP001169764"/>
    </source>
</evidence>
<evidence type="ECO:0000259" key="4">
    <source>
        <dbReference type="Pfam" id="PF04586"/>
    </source>
</evidence>
<reference evidence="5" key="1">
    <citation type="submission" date="2023-07" db="EMBL/GenBank/DDBJ databases">
        <authorList>
            <person name="Kim M."/>
        </authorList>
    </citation>
    <scope>NUCLEOTIDE SEQUENCE</scope>
    <source>
        <strain evidence="5">BIUV-7</strain>
    </source>
</reference>
<proteinExistence type="predicted"/>
<accession>A0ABT8Y6T5</accession>
<keyword evidence="2 5" id="KW-0645">Protease</keyword>
<dbReference type="Proteomes" id="UP001169764">
    <property type="component" value="Unassembled WGS sequence"/>
</dbReference>
<evidence type="ECO:0000256" key="2">
    <source>
        <dbReference type="ARBA" id="ARBA00022670"/>
    </source>
</evidence>
<dbReference type="NCBIfam" id="TIGR01543">
    <property type="entry name" value="proheadase_HK97"/>
    <property type="match status" value="1"/>
</dbReference>
<evidence type="ECO:0000256" key="1">
    <source>
        <dbReference type="ARBA" id="ARBA00022612"/>
    </source>
</evidence>
<sequence>METNAPTVSITGLDDAGILTGIAAFDDGELDRNGRRYVAGAFGKSLAAHKQAGTMPAMLLHHDFRRPVGSWLDIKPEGSGLKVRGQIVRDTADGAEAYSLVKASAIRFLSTGALHEKTEPAAAHKPGEMRGTVITEADLLEISLVSVPGNRNTPILRVSSMSGARDIEEILHSAGLSSRKAKAAAAAAWRAIQSKPDADDDAVRSILTAAKNSLSRFHRSTK</sequence>
<keyword evidence="1" id="KW-1188">Viral release from host cell</keyword>
<dbReference type="EMBL" id="JAUOTP010000002">
    <property type="protein sequence ID" value="MDO6414033.1"/>
    <property type="molecule type" value="Genomic_DNA"/>
</dbReference>
<name>A0ABT8Y6T5_9SPHN</name>
<dbReference type="GO" id="GO:0006508">
    <property type="term" value="P:proteolysis"/>
    <property type="evidence" value="ECO:0007669"/>
    <property type="project" value="UniProtKB-KW"/>
</dbReference>
<gene>
    <name evidence="5" type="ORF">Q4F19_06540</name>
</gene>